<dbReference type="VEuPathDB" id="FungiDB:DFL_000342"/>
<dbReference type="AlphaFoldDB" id="A0A437ADG8"/>
<evidence type="ECO:0000313" key="2">
    <source>
        <dbReference type="Proteomes" id="UP000283090"/>
    </source>
</evidence>
<dbReference type="EMBL" id="SAEB01000001">
    <property type="protein sequence ID" value="RVD89329.1"/>
    <property type="molecule type" value="Genomic_DNA"/>
</dbReference>
<keyword evidence="2" id="KW-1185">Reference proteome</keyword>
<protein>
    <submittedName>
        <fullName evidence="1">Uncharacterized protein</fullName>
    </submittedName>
</protein>
<dbReference type="OrthoDB" id="5281344at2759"/>
<organism evidence="1 2">
    <name type="scientific">Arthrobotrys flagrans</name>
    <name type="common">Nematode-trapping fungus</name>
    <name type="synonym">Trichothecium flagrans</name>
    <dbReference type="NCBI Taxonomy" id="97331"/>
    <lineage>
        <taxon>Eukaryota</taxon>
        <taxon>Fungi</taxon>
        <taxon>Dikarya</taxon>
        <taxon>Ascomycota</taxon>
        <taxon>Pezizomycotina</taxon>
        <taxon>Orbiliomycetes</taxon>
        <taxon>Orbiliales</taxon>
        <taxon>Orbiliaceae</taxon>
        <taxon>Arthrobotrys</taxon>
    </lineage>
</organism>
<evidence type="ECO:0000313" key="1">
    <source>
        <dbReference type="EMBL" id="RVD89329.1"/>
    </source>
</evidence>
<name>A0A437ADG8_ARTFL</name>
<proteinExistence type="predicted"/>
<gene>
    <name evidence="1" type="ORF">DFL_000342</name>
</gene>
<accession>A0A437ADG8</accession>
<dbReference type="GeneID" id="93582653"/>
<comment type="caution">
    <text evidence="1">The sequence shown here is derived from an EMBL/GenBank/DDBJ whole genome shotgun (WGS) entry which is preliminary data.</text>
</comment>
<dbReference type="Proteomes" id="UP000283090">
    <property type="component" value="Unassembled WGS sequence"/>
</dbReference>
<sequence length="227" mass="25088">MISRADITVLVKDCGQTSSLFELMDDKFGLEYYIPPFKNFTEPPIITSEAKSWDGSSLEAENRTAICANEILESWRCLGRAAAYDPKPPSGYIAQPAWLTIAKTGLPDYPTVEKNLPNGPEAPSAGQVSPVQIGIDHVIGIQVASYNWSYTIVFATLSGEEDAKVQAKRGYSRRVFGPHPIGDSRTAEGAYKISQFLHQLFVYKTKVWLPGMVQREPRSMGDEPIIS</sequence>
<reference evidence="1 2" key="1">
    <citation type="submission" date="2019-01" db="EMBL/GenBank/DDBJ databases">
        <title>Intercellular communication is required for trap formation in the nematode-trapping fungus Duddingtonia flagrans.</title>
        <authorList>
            <person name="Youssar L."/>
            <person name="Wernet V."/>
            <person name="Hensel N."/>
            <person name="Hildebrandt H.-G."/>
            <person name="Fischer R."/>
        </authorList>
    </citation>
    <scope>NUCLEOTIDE SEQUENCE [LARGE SCALE GENOMIC DNA]</scope>
    <source>
        <strain evidence="1 2">CBS H-5679</strain>
    </source>
</reference>
<dbReference type="RefSeq" id="XP_067494873.1">
    <property type="nucleotide sequence ID" value="XM_067632356.1"/>
</dbReference>